<evidence type="ECO:0008006" key="3">
    <source>
        <dbReference type="Google" id="ProtNLM"/>
    </source>
</evidence>
<evidence type="ECO:0000313" key="1">
    <source>
        <dbReference type="EMBL" id="KRR21906.1"/>
    </source>
</evidence>
<dbReference type="InterPro" id="IPR025267">
    <property type="entry name" value="ORF017-like"/>
</dbReference>
<reference evidence="1 2" key="1">
    <citation type="submission" date="2014-03" db="EMBL/GenBank/DDBJ databases">
        <title>Bradyrhizobium valentinum sp. nov., isolated from effective nodules of Lupinus mariae-josephae, a lupine endemic of basic-lime soils in Eastern Spain.</title>
        <authorList>
            <person name="Duran D."/>
            <person name="Rey L."/>
            <person name="Navarro A."/>
            <person name="Busquets A."/>
            <person name="Imperial J."/>
            <person name="Ruiz-Argueso T."/>
        </authorList>
    </citation>
    <scope>NUCLEOTIDE SEQUENCE [LARGE SCALE GENOMIC DNA]</scope>
    <source>
        <strain evidence="1 2">Ro19</strain>
    </source>
</reference>
<evidence type="ECO:0000313" key="2">
    <source>
        <dbReference type="Proteomes" id="UP000052023"/>
    </source>
</evidence>
<accession>A0A0R3MNX0</accession>
<dbReference type="RefSeq" id="WP_057845799.1">
    <property type="nucleotide sequence ID" value="NZ_LLYA01000170.1"/>
</dbReference>
<proteinExistence type="predicted"/>
<protein>
    <recommendedName>
        <fullName evidence="3">N4-gp56 family major capsid protein</fullName>
    </recommendedName>
</protein>
<organism evidence="1 2">
    <name type="scientific">Bradyrhizobium retamae</name>
    <dbReference type="NCBI Taxonomy" id="1300035"/>
    <lineage>
        <taxon>Bacteria</taxon>
        <taxon>Pseudomonadati</taxon>
        <taxon>Pseudomonadota</taxon>
        <taxon>Alphaproteobacteria</taxon>
        <taxon>Hyphomicrobiales</taxon>
        <taxon>Nitrobacteraceae</taxon>
        <taxon>Bradyrhizobium</taxon>
    </lineage>
</organism>
<dbReference type="Proteomes" id="UP000052023">
    <property type="component" value="Unassembled WGS sequence"/>
</dbReference>
<keyword evidence="2" id="KW-1185">Reference proteome</keyword>
<sequence length="357" mass="39059">MSVTSYGVNDALSNKLWAKKLNVEALKETYFGRFMGEGSSNIIQVKTDFEKSAGDELTVGLRVQLEGDGTTEGQTLQGNEEALSTYSDKFKINELAHAVRVRNKNTIDAQRVPFNLRSEGKDGLKDWFSNRFDFCMANHLAGNTLVTDPRYTGNNAVTAPSADRHYRFGATDDATINADNTKTFNLGVIDACVEMAGTASPLIRPVMVNGEKKFVMFLHDYQVTDMRTNTNAGQWLDIQKAALAGGAASKSPIYTGALGEYNNTILHKWNRLPNGISNAGAAQTSTRRAVFCGAQAGVVGFGKEFAKGSHFKWIEELFDYERELGVSGQTVWGIKKSVFNSLDFGAIVATTYAVKHS</sequence>
<dbReference type="AlphaFoldDB" id="A0A0R3MNX0"/>
<dbReference type="OrthoDB" id="8197113at2"/>
<dbReference type="EMBL" id="LLYA01000170">
    <property type="protein sequence ID" value="KRR21906.1"/>
    <property type="molecule type" value="Genomic_DNA"/>
</dbReference>
<name>A0A0R3MNX0_9BRAD</name>
<gene>
    <name evidence="1" type="ORF">CQ13_07675</name>
</gene>
<dbReference type="NCBIfam" id="TIGR04387">
    <property type="entry name" value="capsid_maj_N4"/>
    <property type="match status" value="1"/>
</dbReference>
<dbReference type="Pfam" id="PF13252">
    <property type="entry name" value="Phage_capsid_3"/>
    <property type="match status" value="1"/>
</dbReference>
<comment type="caution">
    <text evidence="1">The sequence shown here is derived from an EMBL/GenBank/DDBJ whole genome shotgun (WGS) entry which is preliminary data.</text>
</comment>